<reference evidence="2" key="1">
    <citation type="submission" date="2016-01" db="EMBL/GenBank/DDBJ databases">
        <title>Complete genome of Planococcus kocurri type strain.</title>
        <authorList>
            <person name="See-Too W.S."/>
        </authorList>
    </citation>
    <scope>NUCLEOTIDE SEQUENCE [LARGE SCALE GENOMIC DNA]</scope>
    <source>
        <strain evidence="2">ATCC 43650</strain>
    </source>
</reference>
<dbReference type="PANTHER" id="PTHR46564:SF1">
    <property type="entry name" value="TRANSPOSASE"/>
    <property type="match status" value="1"/>
</dbReference>
<dbReference type="Gene3D" id="3.30.420.10">
    <property type="entry name" value="Ribonuclease H-like superfamily/Ribonuclease H"/>
    <property type="match status" value="1"/>
</dbReference>
<dbReference type="Pfam" id="PF13358">
    <property type="entry name" value="DDE_3"/>
    <property type="match status" value="1"/>
</dbReference>
<sequence>MAIGYTWFPKGKQRKIPTTGHHQSVKLLGMLDYETGSVFCMQDQLFNAETFRCFLKIVMVLDNARIHHAKLIQPFLTEHQERLELLFLPPYSPNLNPIEGLWKWLKMSVVYNVFYVSLPHIYVNVQVFISEINQMSETVIDRLCLIL</sequence>
<evidence type="ECO:0000313" key="2">
    <source>
        <dbReference type="EMBL" id="ALS80273.1"/>
    </source>
</evidence>
<dbReference type="PANTHER" id="PTHR46564">
    <property type="entry name" value="TRANSPOSASE"/>
    <property type="match status" value="1"/>
</dbReference>
<dbReference type="InterPro" id="IPR047655">
    <property type="entry name" value="Transpos_IS630-like"/>
</dbReference>
<accession>A0ABN4JZ93</accession>
<evidence type="ECO:0000259" key="1">
    <source>
        <dbReference type="Pfam" id="PF13358"/>
    </source>
</evidence>
<proteinExistence type="predicted"/>
<dbReference type="Proteomes" id="UP000065533">
    <property type="component" value="Chromosome"/>
</dbReference>
<gene>
    <name evidence="2" type="ORF">AUO94_07240</name>
</gene>
<dbReference type="InterPro" id="IPR038717">
    <property type="entry name" value="Tc1-like_DDE_dom"/>
</dbReference>
<name>A0ABN4JZ93_9BACL</name>
<keyword evidence="3" id="KW-1185">Reference proteome</keyword>
<dbReference type="NCBIfam" id="NF033545">
    <property type="entry name" value="transpos_IS630"/>
    <property type="match status" value="1"/>
</dbReference>
<feature type="domain" description="Tc1-like transposase DDE" evidence="1">
    <location>
        <begin position="4"/>
        <end position="111"/>
    </location>
</feature>
<dbReference type="EMBL" id="CP013661">
    <property type="protein sequence ID" value="ALS80273.1"/>
    <property type="molecule type" value="Genomic_DNA"/>
</dbReference>
<protein>
    <submittedName>
        <fullName evidence="2">Transposase</fullName>
    </submittedName>
</protein>
<organism evidence="2 3">
    <name type="scientific">Planococcus kocurii</name>
    <dbReference type="NCBI Taxonomy" id="1374"/>
    <lineage>
        <taxon>Bacteria</taxon>
        <taxon>Bacillati</taxon>
        <taxon>Bacillota</taxon>
        <taxon>Bacilli</taxon>
        <taxon>Bacillales</taxon>
        <taxon>Caryophanaceae</taxon>
        <taxon>Planococcus</taxon>
    </lineage>
</organism>
<evidence type="ECO:0000313" key="3">
    <source>
        <dbReference type="Proteomes" id="UP000065533"/>
    </source>
</evidence>
<dbReference type="InterPro" id="IPR036397">
    <property type="entry name" value="RNaseH_sf"/>
</dbReference>